<dbReference type="AlphaFoldDB" id="A0A519BAF0"/>
<dbReference type="Pfam" id="PF03190">
    <property type="entry name" value="Thioredox_DsbH"/>
    <property type="match status" value="1"/>
</dbReference>
<proteinExistence type="predicted"/>
<dbReference type="EMBL" id="SGBD01000004">
    <property type="protein sequence ID" value="RZD14184.1"/>
    <property type="molecule type" value="Genomic_DNA"/>
</dbReference>
<dbReference type="PIRSF" id="PIRSF006402">
    <property type="entry name" value="UCP006402_thioredoxin"/>
    <property type="match status" value="1"/>
</dbReference>
<dbReference type="SUPFAM" id="SSF52833">
    <property type="entry name" value="Thioredoxin-like"/>
    <property type="match status" value="1"/>
</dbReference>
<evidence type="ECO:0000313" key="3">
    <source>
        <dbReference type="Proteomes" id="UP000320813"/>
    </source>
</evidence>
<dbReference type="Proteomes" id="UP000320813">
    <property type="component" value="Unassembled WGS sequence"/>
</dbReference>
<dbReference type="Gene3D" id="3.40.30.10">
    <property type="entry name" value="Glutaredoxin"/>
    <property type="match status" value="1"/>
</dbReference>
<dbReference type="InterPro" id="IPR008928">
    <property type="entry name" value="6-hairpin_glycosidase_sf"/>
</dbReference>
<dbReference type="SUPFAM" id="SSF48208">
    <property type="entry name" value="Six-hairpin glycosidases"/>
    <property type="match status" value="1"/>
</dbReference>
<dbReference type="InterPro" id="IPR024705">
    <property type="entry name" value="Ssp411"/>
</dbReference>
<dbReference type="PANTHER" id="PTHR42899:SF1">
    <property type="entry name" value="SPERMATOGENESIS-ASSOCIATED PROTEIN 20"/>
    <property type="match status" value="1"/>
</dbReference>
<evidence type="ECO:0000259" key="1">
    <source>
        <dbReference type="Pfam" id="PF03190"/>
    </source>
</evidence>
<gene>
    <name evidence="2" type="ORF">EVJ47_08100</name>
</gene>
<protein>
    <submittedName>
        <fullName evidence="2">Thioredoxin domain-containing protein</fullName>
    </submittedName>
</protein>
<dbReference type="CDD" id="cd02955">
    <property type="entry name" value="SSP411"/>
    <property type="match status" value="1"/>
</dbReference>
<dbReference type="GO" id="GO:0005975">
    <property type="term" value="P:carbohydrate metabolic process"/>
    <property type="evidence" value="ECO:0007669"/>
    <property type="project" value="InterPro"/>
</dbReference>
<feature type="domain" description="Spermatogenesis-associated protein 20-like TRX" evidence="1">
    <location>
        <begin position="2"/>
        <end position="161"/>
    </location>
</feature>
<organism evidence="2 3">
    <name type="scientific">Candidatus Acidulodesulfobacterium ferriphilum</name>
    <dbReference type="NCBI Taxonomy" id="2597223"/>
    <lineage>
        <taxon>Bacteria</taxon>
        <taxon>Deltaproteobacteria</taxon>
        <taxon>Candidatus Acidulodesulfobacterales</taxon>
        <taxon>Candidatus Acidulodesulfobacterium</taxon>
    </lineage>
</organism>
<dbReference type="InterPro" id="IPR004879">
    <property type="entry name" value="Ssp411-like_TRX"/>
</dbReference>
<sequence>MNNLKSEKGSYLKSAVRQPVNWYPWCTEAFDIAKENDLPILLDIGAVWCHWCHVMDKESYEDEETASIINENFVAIKVDKDERPDIDSRYQKAVSAFSGNGGWPLTAFLTYEGYFFYGGTYFPKEAKYGIPSYKSVLAEIGKYYRENKEAVFSQSKDFYNRIFKDLNKFSIFNIQRINEAVKGDKSLNKEYAGRLLNEAAQEFKLHFDNENGGLDESPKFFYFSGMELLLWDYIINHDRDSLSKGVFTLKKMVFGGVFDHVGGGFHRYSTDRKWIIPHFEKLAADNANALRVYLNYYGAAGDKVILNAINRTMDFITNDLYDRISGGFYASMDADAADGDDGSFFTWTLDELKDVFAKNEELKAVINLFNIGKDGRMRGQGAHGGGAAAIRTNGTVPNVLYVDSRELEEDIVLSKFYNNAVSRLKSQRDKRKQPFIDKVKYSSINGNIIYSITELSKIFNPYNSNNGNRQKLNEIAEKSIKPFLDVFDKNGDVGRFIGEPGGGVLEDNAYIILALTGLFETTSKPMYLVYAKRIAEHVIKNYYDGEDGGFFDINHTIKSSKIGFLSHKEKSIIDYGGYSPNSMILSGMARLYALTNEIQFQNVILKSFEYFINDANNFRYNSSSYIISLVYYAQGVNKNIIIGSLTDNGIMNYFKGANNINNINNGKRSFKFNSINIFIDINNRDIIESYMNFGDRHKEDDMIIFEEVRRAVHDYKKTKKPLIYRCKDKSCDIEVL</sequence>
<reference evidence="2 3" key="1">
    <citation type="submission" date="2019-01" db="EMBL/GenBank/DDBJ databases">
        <title>Insights into ecological role of a new deltaproteobacterial order Candidatus Sinidesulfobacterales (Sva0485) by metagenomics and metatranscriptomics.</title>
        <authorList>
            <person name="Tan S."/>
            <person name="Liu J."/>
            <person name="Fang Y."/>
            <person name="Hedlund B.P."/>
            <person name="Lian Z.H."/>
            <person name="Huang L.Y."/>
            <person name="Li J.T."/>
            <person name="Huang L.N."/>
            <person name="Li W.J."/>
            <person name="Jiang H.C."/>
            <person name="Dong H.L."/>
            <person name="Shu W.S."/>
        </authorList>
    </citation>
    <scope>NUCLEOTIDE SEQUENCE [LARGE SCALE GENOMIC DNA]</scope>
    <source>
        <strain evidence="2">AP3</strain>
    </source>
</reference>
<evidence type="ECO:0000313" key="2">
    <source>
        <dbReference type="EMBL" id="RZD14184.1"/>
    </source>
</evidence>
<dbReference type="PANTHER" id="PTHR42899">
    <property type="entry name" value="SPERMATOGENESIS-ASSOCIATED PROTEIN 20"/>
    <property type="match status" value="1"/>
</dbReference>
<name>A0A519BAF0_9DELT</name>
<comment type="caution">
    <text evidence="2">The sequence shown here is derived from an EMBL/GenBank/DDBJ whole genome shotgun (WGS) entry which is preliminary data.</text>
</comment>
<accession>A0A519BAF0</accession>
<dbReference type="InterPro" id="IPR036249">
    <property type="entry name" value="Thioredoxin-like_sf"/>
</dbReference>